<dbReference type="Proteomes" id="UP000178303">
    <property type="component" value="Unassembled WGS sequence"/>
</dbReference>
<dbReference type="InterPro" id="IPR050447">
    <property type="entry name" value="Erg6_SMT_methyltransf"/>
</dbReference>
<dbReference type="InterPro" id="IPR029063">
    <property type="entry name" value="SAM-dependent_MTases_sf"/>
</dbReference>
<proteinExistence type="predicted"/>
<protein>
    <recommendedName>
        <fullName evidence="1">Methyltransferase domain-containing protein</fullName>
    </recommendedName>
</protein>
<evidence type="ECO:0000313" key="2">
    <source>
        <dbReference type="EMBL" id="OGM89376.1"/>
    </source>
</evidence>
<organism evidence="2 3">
    <name type="scientific">Candidatus Wolfebacteria bacterium GWA1_42_9</name>
    <dbReference type="NCBI Taxonomy" id="1802553"/>
    <lineage>
        <taxon>Bacteria</taxon>
        <taxon>Candidatus Wolfeibacteriota</taxon>
    </lineage>
</organism>
<dbReference type="Pfam" id="PF13847">
    <property type="entry name" value="Methyltransf_31"/>
    <property type="match status" value="1"/>
</dbReference>
<dbReference type="EMBL" id="MGIN01000024">
    <property type="protein sequence ID" value="OGM89376.1"/>
    <property type="molecule type" value="Genomic_DNA"/>
</dbReference>
<dbReference type="PANTHER" id="PTHR44068:SF11">
    <property type="entry name" value="GERANYL DIPHOSPHATE 2-C-METHYLTRANSFERASE"/>
    <property type="match status" value="1"/>
</dbReference>
<dbReference type="Gene3D" id="3.40.50.150">
    <property type="entry name" value="Vaccinia Virus protein VP39"/>
    <property type="match status" value="1"/>
</dbReference>
<dbReference type="SUPFAM" id="SSF53335">
    <property type="entry name" value="S-adenosyl-L-methionine-dependent methyltransferases"/>
    <property type="match status" value="1"/>
</dbReference>
<comment type="caution">
    <text evidence="2">The sequence shown here is derived from an EMBL/GenBank/DDBJ whole genome shotgun (WGS) entry which is preliminary data.</text>
</comment>
<evidence type="ECO:0000259" key="1">
    <source>
        <dbReference type="Pfam" id="PF13847"/>
    </source>
</evidence>
<dbReference type="CDD" id="cd02440">
    <property type="entry name" value="AdoMet_MTases"/>
    <property type="match status" value="1"/>
</dbReference>
<gene>
    <name evidence="2" type="ORF">A2108_00625</name>
</gene>
<dbReference type="AlphaFoldDB" id="A0A1F8DLS6"/>
<dbReference type="InterPro" id="IPR025714">
    <property type="entry name" value="Methyltranfer_dom"/>
</dbReference>
<reference evidence="2 3" key="1">
    <citation type="journal article" date="2016" name="Nat. Commun.">
        <title>Thousands of microbial genomes shed light on interconnected biogeochemical processes in an aquifer system.</title>
        <authorList>
            <person name="Anantharaman K."/>
            <person name="Brown C.T."/>
            <person name="Hug L.A."/>
            <person name="Sharon I."/>
            <person name="Castelle C.J."/>
            <person name="Probst A.J."/>
            <person name="Thomas B.C."/>
            <person name="Singh A."/>
            <person name="Wilkins M.J."/>
            <person name="Karaoz U."/>
            <person name="Brodie E.L."/>
            <person name="Williams K.H."/>
            <person name="Hubbard S.S."/>
            <person name="Banfield J.F."/>
        </authorList>
    </citation>
    <scope>NUCLEOTIDE SEQUENCE [LARGE SCALE GENOMIC DNA]</scope>
</reference>
<sequence>MKTLILTSKDKVIGYYSTLESRAVYFFLKGVKHFGYYPENQENTPILEAQRLMIERIFAKLNLKSGSLLLDAGCGEGETAIYLARKYQIRARGIDILDFNIEKANRKRTSLGLKDRVDFQIMDYTNTNFSNETFDAILALETVVHAVDYESVLKEFYRILKPGGKLCMLEYSMSSLDNFPSDLKNVAEMIIRESGMHSLPYFLHGKFPEILKNAGFSSVTVENVTQRVVPMFKKYYALLQFPYKIIKLFKLQKRFINITSGVEAYQNFIPKDLWRENIIAAIKI</sequence>
<feature type="domain" description="Methyltransferase" evidence="1">
    <location>
        <begin position="64"/>
        <end position="213"/>
    </location>
</feature>
<evidence type="ECO:0000313" key="3">
    <source>
        <dbReference type="Proteomes" id="UP000178303"/>
    </source>
</evidence>
<dbReference type="PANTHER" id="PTHR44068">
    <property type="entry name" value="ZGC:194242"/>
    <property type="match status" value="1"/>
</dbReference>
<name>A0A1F8DLS6_9BACT</name>
<accession>A0A1F8DLS6</accession>